<dbReference type="InterPro" id="IPR036388">
    <property type="entry name" value="WH-like_DNA-bd_sf"/>
</dbReference>
<dbReference type="Pfam" id="PF04542">
    <property type="entry name" value="Sigma70_r2"/>
    <property type="match status" value="1"/>
</dbReference>
<dbReference type="GO" id="GO:0016987">
    <property type="term" value="F:sigma factor activity"/>
    <property type="evidence" value="ECO:0007669"/>
    <property type="project" value="UniProtKB-KW"/>
</dbReference>
<dbReference type="PANTHER" id="PTHR43133:SF8">
    <property type="entry name" value="RNA POLYMERASE SIGMA FACTOR HI_1459-RELATED"/>
    <property type="match status" value="1"/>
</dbReference>
<dbReference type="EMBL" id="DSID01000639">
    <property type="protein sequence ID" value="HEX71255.1"/>
    <property type="molecule type" value="Genomic_DNA"/>
</dbReference>
<feature type="domain" description="RNA polymerase sigma-70 region 2" evidence="7">
    <location>
        <begin position="27"/>
        <end position="93"/>
    </location>
</feature>
<evidence type="ECO:0000259" key="7">
    <source>
        <dbReference type="Pfam" id="PF04542"/>
    </source>
</evidence>
<dbReference type="GO" id="GO:0003677">
    <property type="term" value="F:DNA binding"/>
    <property type="evidence" value="ECO:0007669"/>
    <property type="project" value="UniProtKB-KW"/>
</dbReference>
<evidence type="ECO:0000256" key="6">
    <source>
        <dbReference type="RuleBase" id="RU000716"/>
    </source>
</evidence>
<keyword evidence="2 6" id="KW-0805">Transcription regulation</keyword>
<sequence length="215" mass="24056">MNVHLDPSDDALIQAVRSGELAAFNLLVERYQRSVYAVALRLLHDRYLAEDITQETFLRAYTSLDDYRGGSFRAWLLRIAHNRALDVLRSMQRRPATSLDLAGSDFGVRWSVEPAPVSPVEHATRDELWRRLEAGLAMLPEDQRITVILSDVEGFSYEEIAAITGVSLGTVKSRLSRGRARLRAILAADESSRELLEGFLRQANDGPSERSSGSE</sequence>
<accession>A0A7C3ARD6</accession>
<dbReference type="InterPro" id="IPR013249">
    <property type="entry name" value="RNA_pol_sigma70_r4_t2"/>
</dbReference>
<evidence type="ECO:0000256" key="5">
    <source>
        <dbReference type="ARBA" id="ARBA00023163"/>
    </source>
</evidence>
<feature type="domain" description="RNA polymerase sigma factor 70 region 4 type 2" evidence="8">
    <location>
        <begin position="131"/>
        <end position="182"/>
    </location>
</feature>
<reference evidence="9" key="1">
    <citation type="journal article" date="2020" name="mSystems">
        <title>Genome- and Community-Level Interaction Insights into Carbon Utilization and Element Cycling Functions of Hydrothermarchaeota in Hydrothermal Sediment.</title>
        <authorList>
            <person name="Zhou Z."/>
            <person name="Liu Y."/>
            <person name="Xu W."/>
            <person name="Pan J."/>
            <person name="Luo Z.H."/>
            <person name="Li M."/>
        </authorList>
    </citation>
    <scope>NUCLEOTIDE SEQUENCE [LARGE SCALE GENOMIC DNA]</scope>
    <source>
        <strain evidence="9">SpSt-192</strain>
    </source>
</reference>
<dbReference type="InterPro" id="IPR039425">
    <property type="entry name" value="RNA_pol_sigma-70-like"/>
</dbReference>
<evidence type="ECO:0000256" key="4">
    <source>
        <dbReference type="ARBA" id="ARBA00023125"/>
    </source>
</evidence>
<keyword evidence="5 6" id="KW-0804">Transcription</keyword>
<dbReference type="InterPro" id="IPR007627">
    <property type="entry name" value="RNA_pol_sigma70_r2"/>
</dbReference>
<dbReference type="SUPFAM" id="SSF88946">
    <property type="entry name" value="Sigma2 domain of RNA polymerase sigma factors"/>
    <property type="match status" value="1"/>
</dbReference>
<dbReference type="Gene3D" id="1.10.1740.10">
    <property type="match status" value="1"/>
</dbReference>
<keyword evidence="4 6" id="KW-0238">DNA-binding</keyword>
<evidence type="ECO:0000256" key="3">
    <source>
        <dbReference type="ARBA" id="ARBA00023082"/>
    </source>
</evidence>
<evidence type="ECO:0000256" key="2">
    <source>
        <dbReference type="ARBA" id="ARBA00023015"/>
    </source>
</evidence>
<dbReference type="InterPro" id="IPR000838">
    <property type="entry name" value="RNA_pol_sigma70_ECF_CS"/>
</dbReference>
<dbReference type="PANTHER" id="PTHR43133">
    <property type="entry name" value="RNA POLYMERASE ECF-TYPE SIGMA FACTO"/>
    <property type="match status" value="1"/>
</dbReference>
<evidence type="ECO:0000256" key="1">
    <source>
        <dbReference type="ARBA" id="ARBA00010641"/>
    </source>
</evidence>
<dbReference type="InterPro" id="IPR013325">
    <property type="entry name" value="RNA_pol_sigma_r2"/>
</dbReference>
<dbReference type="GO" id="GO:0006352">
    <property type="term" value="P:DNA-templated transcription initiation"/>
    <property type="evidence" value="ECO:0007669"/>
    <property type="project" value="InterPro"/>
</dbReference>
<keyword evidence="3 6" id="KW-0731">Sigma factor</keyword>
<proteinExistence type="inferred from homology"/>
<dbReference type="Gene3D" id="1.10.10.10">
    <property type="entry name" value="Winged helix-like DNA-binding domain superfamily/Winged helix DNA-binding domain"/>
    <property type="match status" value="1"/>
</dbReference>
<dbReference type="InterPro" id="IPR013324">
    <property type="entry name" value="RNA_pol_sigma_r3/r4-like"/>
</dbReference>
<evidence type="ECO:0000313" key="9">
    <source>
        <dbReference type="EMBL" id="HEX71255.1"/>
    </source>
</evidence>
<gene>
    <name evidence="9" type="ORF">ENP13_08450</name>
</gene>
<organism evidence="9">
    <name type="scientific">Thermorudis sp</name>
    <dbReference type="NCBI Taxonomy" id="1969470"/>
    <lineage>
        <taxon>Bacteria</taxon>
        <taxon>Pseudomonadati</taxon>
        <taxon>Thermomicrobiota</taxon>
        <taxon>Thermomicrobia</taxon>
        <taxon>Thermomicrobia incertae sedis</taxon>
        <taxon>Thermorudis</taxon>
    </lineage>
</organism>
<protein>
    <recommendedName>
        <fullName evidence="6">RNA polymerase sigma factor</fullName>
    </recommendedName>
</protein>
<comment type="similarity">
    <text evidence="1 6">Belongs to the sigma-70 factor family. ECF subfamily.</text>
</comment>
<dbReference type="Pfam" id="PF08281">
    <property type="entry name" value="Sigma70_r4_2"/>
    <property type="match status" value="1"/>
</dbReference>
<dbReference type="NCBIfam" id="TIGR02937">
    <property type="entry name" value="sigma70-ECF"/>
    <property type="match status" value="1"/>
</dbReference>
<name>A0A7C3ARD6_9BACT</name>
<dbReference type="SUPFAM" id="SSF88659">
    <property type="entry name" value="Sigma3 and sigma4 domains of RNA polymerase sigma factors"/>
    <property type="match status" value="1"/>
</dbReference>
<dbReference type="CDD" id="cd06171">
    <property type="entry name" value="Sigma70_r4"/>
    <property type="match status" value="1"/>
</dbReference>
<dbReference type="PROSITE" id="PS01063">
    <property type="entry name" value="SIGMA70_ECF"/>
    <property type="match status" value="1"/>
</dbReference>
<evidence type="ECO:0000259" key="8">
    <source>
        <dbReference type="Pfam" id="PF08281"/>
    </source>
</evidence>
<dbReference type="AlphaFoldDB" id="A0A7C3ARD6"/>
<comment type="caution">
    <text evidence="9">The sequence shown here is derived from an EMBL/GenBank/DDBJ whole genome shotgun (WGS) entry which is preliminary data.</text>
</comment>
<dbReference type="InterPro" id="IPR014284">
    <property type="entry name" value="RNA_pol_sigma-70_dom"/>
</dbReference>